<dbReference type="EC" id="1.3.1.98" evidence="16"/>
<comment type="function">
    <text evidence="2 16">Cell wall formation.</text>
</comment>
<dbReference type="SUPFAM" id="SSF56194">
    <property type="entry name" value="Uridine diphospho-N-Acetylenolpyruvylglucosamine reductase, MurB, C-terminal domain"/>
    <property type="match status" value="1"/>
</dbReference>
<dbReference type="GO" id="GO:0009252">
    <property type="term" value="P:peptidoglycan biosynthetic process"/>
    <property type="evidence" value="ECO:0007669"/>
    <property type="project" value="UniProtKB-UniRule"/>
</dbReference>
<dbReference type="EMBL" id="DYVR01000072">
    <property type="protein sequence ID" value="HJF84570.1"/>
    <property type="molecule type" value="Genomic_DNA"/>
</dbReference>
<evidence type="ECO:0000256" key="6">
    <source>
        <dbReference type="ARBA" id="ARBA00022618"/>
    </source>
</evidence>
<organism evidence="18 19">
    <name type="scientific">Megamonas hypermegale</name>
    <dbReference type="NCBI Taxonomy" id="158847"/>
    <lineage>
        <taxon>Bacteria</taxon>
        <taxon>Bacillati</taxon>
        <taxon>Bacillota</taxon>
        <taxon>Negativicutes</taxon>
        <taxon>Selenomonadales</taxon>
        <taxon>Selenomonadaceae</taxon>
        <taxon>Megamonas</taxon>
    </lineage>
</organism>
<protein>
    <recommendedName>
        <fullName evidence="16">UDP-N-acetylenolpyruvoylglucosamine reductase</fullName>
        <ecNumber evidence="16">1.3.1.98</ecNumber>
    </recommendedName>
    <alternativeName>
        <fullName evidence="16">UDP-N-acetylmuramate dehydrogenase</fullName>
    </alternativeName>
</protein>
<comment type="pathway">
    <text evidence="4 16">Cell wall biogenesis; peptidoglycan biosynthesis.</text>
</comment>
<evidence type="ECO:0000313" key="19">
    <source>
        <dbReference type="Proteomes" id="UP000780768"/>
    </source>
</evidence>
<evidence type="ECO:0000256" key="10">
    <source>
        <dbReference type="ARBA" id="ARBA00022960"/>
    </source>
</evidence>
<evidence type="ECO:0000256" key="14">
    <source>
        <dbReference type="ARBA" id="ARBA00023316"/>
    </source>
</evidence>
<keyword evidence="9 16" id="KW-0521">NADP</keyword>
<dbReference type="AlphaFoldDB" id="A0A921L762"/>
<sequence length="304" mass="32679">MSLQECINELKQALPQEAVLLDEPMAKHTTFKIGGPADCFVMPSTIDEAVTVIKTIHKYNVPLTMIGNGSNLLVMDKGIRGVVVNLNERFSKIEQKGNLVYAQCGALMADVSKFAGSCSLTGLEFAVGIPGSIGGCIFMNAGAYDGEIKNAVKSVTAVNKNGKLVHYTKEEAQFGYRHSIFQDNGDLILEVELELAFGDKEAIEAKMADLTARREAKQPLELPSAGSTFKRPPGYFAGTLIDQTGLKGLTVGGAQVSTKHAGFVVNIGGATAQNVLDLIAQVQQRVYEKHGVKLYPEVKMIGEQ</sequence>
<keyword evidence="6 16" id="KW-0132">Cell division</keyword>
<evidence type="ECO:0000256" key="1">
    <source>
        <dbReference type="ARBA" id="ARBA00001974"/>
    </source>
</evidence>
<keyword evidence="11 16" id="KW-0573">Peptidoglycan synthesis</keyword>
<evidence type="ECO:0000256" key="16">
    <source>
        <dbReference type="HAMAP-Rule" id="MF_00037"/>
    </source>
</evidence>
<dbReference type="GO" id="GO:0071555">
    <property type="term" value="P:cell wall organization"/>
    <property type="evidence" value="ECO:0007669"/>
    <property type="project" value="UniProtKB-KW"/>
</dbReference>
<evidence type="ECO:0000256" key="7">
    <source>
        <dbReference type="ARBA" id="ARBA00022630"/>
    </source>
</evidence>
<comment type="caution">
    <text evidence="18">The sequence shown here is derived from an EMBL/GenBank/DDBJ whole genome shotgun (WGS) entry which is preliminary data.</text>
</comment>
<evidence type="ECO:0000256" key="9">
    <source>
        <dbReference type="ARBA" id="ARBA00022857"/>
    </source>
</evidence>
<dbReference type="InterPro" id="IPR016167">
    <property type="entry name" value="FAD-bd_PCMH_sub1"/>
</dbReference>
<dbReference type="Gene3D" id="3.30.465.10">
    <property type="match status" value="1"/>
</dbReference>
<feature type="active site" evidence="16">
    <location>
        <position position="177"/>
    </location>
</feature>
<evidence type="ECO:0000256" key="12">
    <source>
        <dbReference type="ARBA" id="ARBA00023002"/>
    </source>
</evidence>
<dbReference type="GO" id="GO:0005829">
    <property type="term" value="C:cytosol"/>
    <property type="evidence" value="ECO:0007669"/>
    <property type="project" value="TreeGrafter"/>
</dbReference>
<keyword evidence="5 16" id="KW-0963">Cytoplasm</keyword>
<keyword evidence="7 16" id="KW-0285">Flavoprotein</keyword>
<evidence type="ECO:0000313" key="18">
    <source>
        <dbReference type="EMBL" id="HJF84570.1"/>
    </source>
</evidence>
<comment type="catalytic activity">
    <reaction evidence="15 16">
        <text>UDP-N-acetyl-alpha-D-muramate + NADP(+) = UDP-N-acetyl-3-O-(1-carboxyvinyl)-alpha-D-glucosamine + NADPH + H(+)</text>
        <dbReference type="Rhea" id="RHEA:12248"/>
        <dbReference type="ChEBI" id="CHEBI:15378"/>
        <dbReference type="ChEBI" id="CHEBI:57783"/>
        <dbReference type="ChEBI" id="CHEBI:58349"/>
        <dbReference type="ChEBI" id="CHEBI:68483"/>
        <dbReference type="ChEBI" id="CHEBI:70757"/>
        <dbReference type="EC" id="1.3.1.98"/>
    </reaction>
</comment>
<dbReference type="InterPro" id="IPR006094">
    <property type="entry name" value="Oxid_FAD_bind_N"/>
</dbReference>
<proteinExistence type="inferred from homology"/>
<dbReference type="GO" id="GO:0008360">
    <property type="term" value="P:regulation of cell shape"/>
    <property type="evidence" value="ECO:0007669"/>
    <property type="project" value="UniProtKB-KW"/>
</dbReference>
<feature type="active site" evidence="16">
    <location>
        <position position="297"/>
    </location>
</feature>
<keyword evidence="10 16" id="KW-0133">Cell shape</keyword>
<dbReference type="PROSITE" id="PS51387">
    <property type="entry name" value="FAD_PCMH"/>
    <property type="match status" value="1"/>
</dbReference>
<gene>
    <name evidence="16 18" type="primary">murB</name>
    <name evidence="18" type="ORF">K8V65_02770</name>
</gene>
<comment type="similarity">
    <text evidence="16">Belongs to the MurB family.</text>
</comment>
<evidence type="ECO:0000256" key="2">
    <source>
        <dbReference type="ARBA" id="ARBA00003921"/>
    </source>
</evidence>
<dbReference type="InterPro" id="IPR036318">
    <property type="entry name" value="FAD-bd_PCMH-like_sf"/>
</dbReference>
<dbReference type="InterPro" id="IPR016166">
    <property type="entry name" value="FAD-bd_PCMH"/>
</dbReference>
<keyword evidence="13 16" id="KW-0131">Cell cycle</keyword>
<dbReference type="InterPro" id="IPR016169">
    <property type="entry name" value="FAD-bd_PCMH_sub2"/>
</dbReference>
<evidence type="ECO:0000256" key="4">
    <source>
        <dbReference type="ARBA" id="ARBA00004752"/>
    </source>
</evidence>
<dbReference type="RefSeq" id="WP_303690657.1">
    <property type="nucleotide sequence ID" value="NZ_CAKMHU010000003.1"/>
</dbReference>
<dbReference type="Pfam" id="PF01565">
    <property type="entry name" value="FAD_binding_4"/>
    <property type="match status" value="1"/>
</dbReference>
<dbReference type="Gene3D" id="3.90.78.10">
    <property type="entry name" value="UDP-N-acetylenolpyruvoylglucosamine reductase, C-terminal domain"/>
    <property type="match status" value="1"/>
</dbReference>
<evidence type="ECO:0000256" key="3">
    <source>
        <dbReference type="ARBA" id="ARBA00004496"/>
    </source>
</evidence>
<dbReference type="SUPFAM" id="SSF56176">
    <property type="entry name" value="FAD-binding/transporter-associated domain-like"/>
    <property type="match status" value="1"/>
</dbReference>
<reference evidence="18" key="1">
    <citation type="journal article" date="2021" name="PeerJ">
        <title>Extensive microbial diversity within the chicken gut microbiome revealed by metagenomics and culture.</title>
        <authorList>
            <person name="Gilroy R."/>
            <person name="Ravi A."/>
            <person name="Getino M."/>
            <person name="Pursley I."/>
            <person name="Horton D.L."/>
            <person name="Alikhan N.F."/>
            <person name="Baker D."/>
            <person name="Gharbi K."/>
            <person name="Hall N."/>
            <person name="Watson M."/>
            <person name="Adriaenssens E.M."/>
            <person name="Foster-Nyarko E."/>
            <person name="Jarju S."/>
            <person name="Secka A."/>
            <person name="Antonio M."/>
            <person name="Oren A."/>
            <person name="Chaudhuri R.R."/>
            <person name="La Ragione R."/>
            <person name="Hildebrand F."/>
            <person name="Pallen M.J."/>
        </authorList>
    </citation>
    <scope>NUCLEOTIDE SEQUENCE</scope>
    <source>
        <strain evidence="18">7318</strain>
    </source>
</reference>
<dbReference type="GO" id="GO:0051301">
    <property type="term" value="P:cell division"/>
    <property type="evidence" value="ECO:0007669"/>
    <property type="project" value="UniProtKB-KW"/>
</dbReference>
<dbReference type="NCBIfam" id="TIGR00179">
    <property type="entry name" value="murB"/>
    <property type="match status" value="1"/>
</dbReference>
<feature type="domain" description="FAD-binding PCMH-type" evidence="17">
    <location>
        <begin position="33"/>
        <end position="198"/>
    </location>
</feature>
<evidence type="ECO:0000259" key="17">
    <source>
        <dbReference type="PROSITE" id="PS51387"/>
    </source>
</evidence>
<evidence type="ECO:0000256" key="13">
    <source>
        <dbReference type="ARBA" id="ARBA00023306"/>
    </source>
</evidence>
<dbReference type="InterPro" id="IPR036635">
    <property type="entry name" value="MurB_C_sf"/>
</dbReference>
<feature type="active site" description="Proton donor" evidence="16">
    <location>
        <position position="227"/>
    </location>
</feature>
<reference evidence="18" key="2">
    <citation type="submission" date="2021-09" db="EMBL/GenBank/DDBJ databases">
        <authorList>
            <person name="Gilroy R."/>
        </authorList>
    </citation>
    <scope>NUCLEOTIDE SEQUENCE</scope>
    <source>
        <strain evidence="18">7318</strain>
    </source>
</reference>
<dbReference type="Proteomes" id="UP000780768">
    <property type="component" value="Unassembled WGS sequence"/>
</dbReference>
<dbReference type="InterPro" id="IPR003170">
    <property type="entry name" value="MurB"/>
</dbReference>
<dbReference type="PANTHER" id="PTHR21071">
    <property type="entry name" value="UDP-N-ACETYLENOLPYRUVOYLGLUCOSAMINE REDUCTASE"/>
    <property type="match status" value="1"/>
</dbReference>
<dbReference type="GO" id="GO:0008762">
    <property type="term" value="F:UDP-N-acetylmuramate dehydrogenase activity"/>
    <property type="evidence" value="ECO:0007669"/>
    <property type="project" value="UniProtKB-UniRule"/>
</dbReference>
<dbReference type="InterPro" id="IPR011601">
    <property type="entry name" value="MurB_C"/>
</dbReference>
<keyword evidence="14 16" id="KW-0961">Cell wall biogenesis/degradation</keyword>
<dbReference type="GO" id="GO:0071949">
    <property type="term" value="F:FAD binding"/>
    <property type="evidence" value="ECO:0007669"/>
    <property type="project" value="InterPro"/>
</dbReference>
<dbReference type="HAMAP" id="MF_00037">
    <property type="entry name" value="MurB"/>
    <property type="match status" value="1"/>
</dbReference>
<dbReference type="NCBIfam" id="NF010480">
    <property type="entry name" value="PRK13905.1"/>
    <property type="match status" value="1"/>
</dbReference>
<dbReference type="PANTHER" id="PTHR21071:SF4">
    <property type="entry name" value="UDP-N-ACETYLENOLPYRUVOYLGLUCOSAMINE REDUCTASE"/>
    <property type="match status" value="1"/>
</dbReference>
<dbReference type="Pfam" id="PF02873">
    <property type="entry name" value="MurB_C"/>
    <property type="match status" value="1"/>
</dbReference>
<keyword evidence="12 16" id="KW-0560">Oxidoreductase</keyword>
<evidence type="ECO:0000256" key="11">
    <source>
        <dbReference type="ARBA" id="ARBA00022984"/>
    </source>
</evidence>
<comment type="cofactor">
    <cofactor evidence="1 16">
        <name>FAD</name>
        <dbReference type="ChEBI" id="CHEBI:57692"/>
    </cofactor>
</comment>
<dbReference type="Gene3D" id="3.30.43.10">
    <property type="entry name" value="Uridine Diphospho-n-acetylenolpyruvylglucosamine Reductase, domain 2"/>
    <property type="match status" value="1"/>
</dbReference>
<evidence type="ECO:0000256" key="5">
    <source>
        <dbReference type="ARBA" id="ARBA00022490"/>
    </source>
</evidence>
<keyword evidence="8 16" id="KW-0274">FAD</keyword>
<evidence type="ECO:0000256" key="15">
    <source>
        <dbReference type="ARBA" id="ARBA00048914"/>
    </source>
</evidence>
<name>A0A921L762_9FIRM</name>
<comment type="subcellular location">
    <subcellularLocation>
        <location evidence="3 16">Cytoplasm</location>
    </subcellularLocation>
</comment>
<accession>A0A921L762</accession>
<evidence type="ECO:0000256" key="8">
    <source>
        <dbReference type="ARBA" id="ARBA00022827"/>
    </source>
</evidence>